<accession>A0A5S9PHJ3</accession>
<dbReference type="AlphaFoldDB" id="A0A5S9PHJ3"/>
<dbReference type="EMBL" id="CACSIO010000010">
    <property type="protein sequence ID" value="CAA0103548.1"/>
    <property type="molecule type" value="Genomic_DNA"/>
</dbReference>
<dbReference type="OrthoDB" id="7066138at2"/>
<protein>
    <submittedName>
        <fullName evidence="1">Uncharacterized protein</fullName>
    </submittedName>
</protein>
<dbReference type="Proteomes" id="UP000441399">
    <property type="component" value="Unassembled WGS sequence"/>
</dbReference>
<name>A0A5S9PHJ3_9GAMM</name>
<proteinExistence type="predicted"/>
<keyword evidence="2" id="KW-1185">Reference proteome</keyword>
<reference evidence="1 2" key="1">
    <citation type="submission" date="2019-11" db="EMBL/GenBank/DDBJ databases">
        <authorList>
            <person name="Holert J."/>
        </authorList>
    </citation>
    <scope>NUCLEOTIDE SEQUENCE [LARGE SCALE GENOMIC DNA]</scope>
    <source>
        <strain evidence="1">SB11_3</strain>
    </source>
</reference>
<evidence type="ECO:0000313" key="2">
    <source>
        <dbReference type="Proteomes" id="UP000441399"/>
    </source>
</evidence>
<evidence type="ECO:0000313" key="1">
    <source>
        <dbReference type="EMBL" id="CAA0103548.1"/>
    </source>
</evidence>
<sequence length="70" mass="8014">MCRKQDGDTRYFIDIDVASMEIVACGFDQKQNLNGGRQTTLGVYRLFLTKGQYNKFTSACASEWQPVIER</sequence>
<gene>
    <name evidence="1" type="ORF">OPDIPICF_04550</name>
</gene>
<organism evidence="1 2">
    <name type="scientific">BD1-7 clade bacterium</name>
    <dbReference type="NCBI Taxonomy" id="2029982"/>
    <lineage>
        <taxon>Bacteria</taxon>
        <taxon>Pseudomonadati</taxon>
        <taxon>Pseudomonadota</taxon>
        <taxon>Gammaproteobacteria</taxon>
        <taxon>Cellvibrionales</taxon>
        <taxon>Spongiibacteraceae</taxon>
        <taxon>BD1-7 clade</taxon>
    </lineage>
</organism>